<sequence length="401" mass="42289">MRLIGDDFEKKLKSLPQDIQDAFFSDSVSQAILDIGKKYGLSIDKVGELGDEISDIMFGITPTGDFIKNLSERLGVDKEKARVIAEDVNQKIFQPIKASMRKVHGLPADSASVTPSVKEASPANIQAGKPEEPKTAPPAPTTSAPAASSTYVIPSNPAVVHINPPTPDLPAGEAGKRSDFPGKSDLKEEGKMTPASMVVVGDTKLNFAPLPIAKKPETKKSPDASVGTPTPPRADVGATPQIFAKKITPIDALLDKIDAGESVIKPKQKIDSVSLQLNPPPASGIKTMFRDAKTFLKRSSSPAGSEPTVPTSVQSSAPSAEPYVIPSKTPPVVAPTISAPPTKPETTTISVPPKISPTAPLNQQTVKSEIENALGGKIKLDPLNGEADANSIKDPYREPIE</sequence>
<dbReference type="STRING" id="1798351.A2930_02810"/>
<evidence type="ECO:0000256" key="1">
    <source>
        <dbReference type="SAM" id="MobiDB-lite"/>
    </source>
</evidence>
<feature type="compositionally biased region" description="Basic and acidic residues" evidence="1">
    <location>
        <begin position="174"/>
        <end position="190"/>
    </location>
</feature>
<comment type="caution">
    <text evidence="2">The sequence shown here is derived from an EMBL/GenBank/DDBJ whole genome shotgun (WGS) entry which is preliminary data.</text>
</comment>
<feature type="region of interest" description="Disordered" evidence="1">
    <location>
        <begin position="162"/>
        <end position="190"/>
    </location>
</feature>
<reference evidence="2 3" key="1">
    <citation type="journal article" date="2016" name="Nat. Commun.">
        <title>Thousands of microbial genomes shed light on interconnected biogeochemical processes in an aquifer system.</title>
        <authorList>
            <person name="Anantharaman K."/>
            <person name="Brown C.T."/>
            <person name="Hug L.A."/>
            <person name="Sharon I."/>
            <person name="Castelle C.J."/>
            <person name="Probst A.J."/>
            <person name="Thomas B.C."/>
            <person name="Singh A."/>
            <person name="Wilkins M.J."/>
            <person name="Karaoz U."/>
            <person name="Brodie E.L."/>
            <person name="Williams K.H."/>
            <person name="Hubbard S.S."/>
            <person name="Banfield J.F."/>
        </authorList>
    </citation>
    <scope>NUCLEOTIDE SEQUENCE [LARGE SCALE GENOMIC DNA]</scope>
</reference>
<evidence type="ECO:0000313" key="3">
    <source>
        <dbReference type="Proteomes" id="UP000178114"/>
    </source>
</evidence>
<dbReference type="Proteomes" id="UP000178114">
    <property type="component" value="Unassembled WGS sequence"/>
</dbReference>
<accession>A0A1F5WY32</accession>
<organism evidence="2 3">
    <name type="scientific">Candidatus Giovannonibacteria bacterium RIFCSPLOWO2_01_FULL_45_34</name>
    <dbReference type="NCBI Taxonomy" id="1798351"/>
    <lineage>
        <taxon>Bacteria</taxon>
        <taxon>Candidatus Giovannoniibacteriota</taxon>
    </lineage>
</organism>
<feature type="compositionally biased region" description="Polar residues" evidence="1">
    <location>
        <begin position="298"/>
        <end position="318"/>
    </location>
</feature>
<feature type="region of interest" description="Disordered" evidence="1">
    <location>
        <begin position="298"/>
        <end position="401"/>
    </location>
</feature>
<feature type="region of interest" description="Disordered" evidence="1">
    <location>
        <begin position="214"/>
        <end position="237"/>
    </location>
</feature>
<feature type="region of interest" description="Disordered" evidence="1">
    <location>
        <begin position="107"/>
        <end position="149"/>
    </location>
</feature>
<name>A0A1F5WY32_9BACT</name>
<dbReference type="EMBL" id="MFID01000035">
    <property type="protein sequence ID" value="OGF80537.1"/>
    <property type="molecule type" value="Genomic_DNA"/>
</dbReference>
<gene>
    <name evidence="2" type="ORF">A2930_02810</name>
</gene>
<protein>
    <submittedName>
        <fullName evidence="2">Uncharacterized protein</fullName>
    </submittedName>
</protein>
<evidence type="ECO:0000313" key="2">
    <source>
        <dbReference type="EMBL" id="OGF80537.1"/>
    </source>
</evidence>
<proteinExistence type="predicted"/>
<dbReference type="AlphaFoldDB" id="A0A1F5WY32"/>